<reference evidence="5 6" key="1">
    <citation type="journal article" date="2011" name="J. Bacteriol.">
        <title>Complete genome sequence of the type strain Cupriavidus necator N-1.</title>
        <authorList>
            <person name="Poehlein A."/>
            <person name="Kusian B."/>
            <person name="Friedrich B."/>
            <person name="Daniel R."/>
            <person name="Bowien B."/>
        </authorList>
    </citation>
    <scope>NUCLEOTIDE SEQUENCE [LARGE SCALE GENOMIC DNA]</scope>
    <source>
        <strain evidence="6">ATCC 43291 / DSM 13513 / CCUG 52238 / LMG 8453 / N-1</strain>
        <plasmid evidence="5 6">pBB2</plasmid>
    </source>
</reference>
<accession>F8GYU4</accession>
<protein>
    <recommendedName>
        <fullName evidence="4">Fumarylacetoacetase-like C-terminal domain-containing protein</fullName>
    </recommendedName>
</protein>
<evidence type="ECO:0000256" key="1">
    <source>
        <dbReference type="ARBA" id="ARBA00001946"/>
    </source>
</evidence>
<dbReference type="InterPro" id="IPR036663">
    <property type="entry name" value="Fumarylacetoacetase_C_sf"/>
</dbReference>
<dbReference type="PANTHER" id="PTHR42796">
    <property type="entry name" value="FUMARYLACETOACETATE HYDROLASE DOMAIN-CONTAINING PROTEIN 2A-RELATED"/>
    <property type="match status" value="1"/>
</dbReference>
<dbReference type="SUPFAM" id="SSF56529">
    <property type="entry name" value="FAH"/>
    <property type="match status" value="1"/>
</dbReference>
<dbReference type="KEGG" id="cnc:CNE_BB2p02280"/>
<dbReference type="Pfam" id="PF01557">
    <property type="entry name" value="FAA_hydrolase"/>
    <property type="match status" value="1"/>
</dbReference>
<dbReference type="PANTHER" id="PTHR42796:SF4">
    <property type="entry name" value="FUMARYLACETOACETATE HYDROLASE DOMAIN-CONTAINING PROTEIN 2A"/>
    <property type="match status" value="1"/>
</dbReference>
<dbReference type="AlphaFoldDB" id="F8GYU4"/>
<dbReference type="HOGENOM" id="CLU_028458_3_3_4"/>
<organism evidence="5 6">
    <name type="scientific">Cupriavidus necator (strain ATCC 43291 / DSM 13513 / CCUG 52238 / LMG 8453 / N-1)</name>
    <name type="common">Ralstonia eutropha</name>
    <dbReference type="NCBI Taxonomy" id="1042878"/>
    <lineage>
        <taxon>Bacteria</taxon>
        <taxon>Pseudomonadati</taxon>
        <taxon>Pseudomonadota</taxon>
        <taxon>Betaproteobacteria</taxon>
        <taxon>Burkholderiales</taxon>
        <taxon>Burkholderiaceae</taxon>
        <taxon>Cupriavidus</taxon>
    </lineage>
</organism>
<dbReference type="InterPro" id="IPR011234">
    <property type="entry name" value="Fumarylacetoacetase-like_C"/>
</dbReference>
<dbReference type="GO" id="GO:0046872">
    <property type="term" value="F:metal ion binding"/>
    <property type="evidence" value="ECO:0007669"/>
    <property type="project" value="UniProtKB-KW"/>
</dbReference>
<proteinExistence type="inferred from homology"/>
<dbReference type="GO" id="GO:0003824">
    <property type="term" value="F:catalytic activity"/>
    <property type="evidence" value="ECO:0007669"/>
    <property type="project" value="InterPro"/>
</dbReference>
<gene>
    <name evidence="5" type="ordered locus">CNE_BB2p02280</name>
</gene>
<sequence length="312" mass="33953">MKIIAYAEGGATALGVITSPTHYVAVSDIAPELPTGLIAILELEHGLARLRDAAQGVQGDRALAAVTLKPFLDRPNAMWALALNFKSHVAETGLQTNADYPHLFMRMPASYVGADEPIVAPPESIARAFDYEGELAVIIGKPGRYIPAQRAMEHVAGYTCLNEGSVREYQVHNRQFGLGKNFEASGSYGPWLMTSDEFGDPAKHAVLTRINGVVRQRAPLDDMLFDVARVISYLSQGYKLRPGDLIAMGTPGALKPQPDDVEGRDMSRQYGLFKVPGLVHMRPGDQVEVEIDGLGILRNPVVRDEAYRGSTQ</sequence>
<evidence type="ECO:0000256" key="3">
    <source>
        <dbReference type="ARBA" id="ARBA00022723"/>
    </source>
</evidence>
<dbReference type="Gene3D" id="3.90.850.10">
    <property type="entry name" value="Fumarylacetoacetase-like, C-terminal domain"/>
    <property type="match status" value="1"/>
</dbReference>
<feature type="domain" description="Fumarylacetoacetase-like C-terminal" evidence="4">
    <location>
        <begin position="78"/>
        <end position="302"/>
    </location>
</feature>
<dbReference type="GeneID" id="34307753"/>
<dbReference type="EMBL" id="CP002880">
    <property type="protein sequence ID" value="AEI83035.1"/>
    <property type="molecule type" value="Genomic_DNA"/>
</dbReference>
<keyword evidence="5" id="KW-0614">Plasmid</keyword>
<evidence type="ECO:0000313" key="5">
    <source>
        <dbReference type="EMBL" id="AEI83035.1"/>
    </source>
</evidence>
<evidence type="ECO:0000259" key="4">
    <source>
        <dbReference type="Pfam" id="PF01557"/>
    </source>
</evidence>
<name>F8GYU4_CUPNN</name>
<comment type="cofactor">
    <cofactor evidence="1">
        <name>Mg(2+)</name>
        <dbReference type="ChEBI" id="CHEBI:18420"/>
    </cofactor>
</comment>
<dbReference type="GO" id="GO:0044281">
    <property type="term" value="P:small molecule metabolic process"/>
    <property type="evidence" value="ECO:0007669"/>
    <property type="project" value="UniProtKB-ARBA"/>
</dbReference>
<dbReference type="Proteomes" id="UP000006798">
    <property type="component" value="Plasmid pBB2"/>
</dbReference>
<keyword evidence="3" id="KW-0479">Metal-binding</keyword>
<dbReference type="RefSeq" id="WP_013954318.1">
    <property type="nucleotide sequence ID" value="NC_015724.1"/>
</dbReference>
<comment type="similarity">
    <text evidence="2">Belongs to the FAH family.</text>
</comment>
<geneLocation type="plasmid" evidence="5 6">
    <name>pBB2</name>
</geneLocation>
<dbReference type="InterPro" id="IPR051121">
    <property type="entry name" value="FAH"/>
</dbReference>
<evidence type="ECO:0000313" key="6">
    <source>
        <dbReference type="Proteomes" id="UP000006798"/>
    </source>
</evidence>
<evidence type="ECO:0000256" key="2">
    <source>
        <dbReference type="ARBA" id="ARBA00010211"/>
    </source>
</evidence>